<evidence type="ECO:0000256" key="2">
    <source>
        <dbReference type="SAM" id="MobiDB-lite"/>
    </source>
</evidence>
<dbReference type="SUPFAM" id="SSF57756">
    <property type="entry name" value="Retrovirus zinc finger-like domains"/>
    <property type="match status" value="1"/>
</dbReference>
<dbReference type="InterPro" id="IPR032567">
    <property type="entry name" value="RTL1-rel"/>
</dbReference>
<dbReference type="SMART" id="SM00343">
    <property type="entry name" value="ZnF_C2HC"/>
    <property type="match status" value="1"/>
</dbReference>
<feature type="domain" description="CCHC-type" evidence="3">
    <location>
        <begin position="212"/>
        <end position="225"/>
    </location>
</feature>
<organism evidence="4 5">
    <name type="scientific">Helicostylum pulchrum</name>
    <dbReference type="NCBI Taxonomy" id="562976"/>
    <lineage>
        <taxon>Eukaryota</taxon>
        <taxon>Fungi</taxon>
        <taxon>Fungi incertae sedis</taxon>
        <taxon>Mucoromycota</taxon>
        <taxon>Mucoromycotina</taxon>
        <taxon>Mucoromycetes</taxon>
        <taxon>Mucorales</taxon>
        <taxon>Mucorineae</taxon>
        <taxon>Mucoraceae</taxon>
        <taxon>Helicostylum</taxon>
    </lineage>
</organism>
<keyword evidence="1" id="KW-0863">Zinc-finger</keyword>
<evidence type="ECO:0000259" key="3">
    <source>
        <dbReference type="PROSITE" id="PS50158"/>
    </source>
</evidence>
<sequence>MVVTIERYLLFNNFEESRWVEYSVTLLSGRALLWYNRITFNDQNNFISWPTFKTALDLEFRPQFAARSARDRLFEVKQTTSVQQYIHAFQDILLEVSITDDEAIDKFIRGLKDRARAHVIMQDPVDLESAYQCATAFESATIYGHSTRTPTTASSQYIDDPMDTSVNMIQQLQRQNNELLNALQRQGQFNNQTNRQFQQRPASQYQRDVPLCFVCDKPGHFARDCYHRNNTRRNNGSTEHRNNFNNNRYNNSRNNNNNNNNIGSRTSYNFRNTNNNNKQSFNAILDQYDPLFHDNNNSSYSNKDLIDLAPSGSQDNANYFPLSPVSIDDCIISPSDYVYLNNLQNSSPALPLYSAMVGGSKFKILIDSGASTCYVHPKLMSYALKISTISNQAVETADGNQSKIDKKIEFKMFLGNAHEYQEIITAFVFESKFDIILGRNWLKQRSPIPDWFDDTWTINTPQGDVKLQPIPQKHDDIRIQAISDKDNNAISQQLFSSSPISITTNTIAQTTDSTDYLLSANQVSRLLKKDEVEECFMLYFINDDTGNNSLISLLYSRTIQIYNLDIPLYTKAI</sequence>
<evidence type="ECO:0000313" key="5">
    <source>
        <dbReference type="Proteomes" id="UP001476247"/>
    </source>
</evidence>
<dbReference type="InterPro" id="IPR001878">
    <property type="entry name" value="Znf_CCHC"/>
</dbReference>
<dbReference type="CDD" id="cd00303">
    <property type="entry name" value="retropepsin_like"/>
    <property type="match status" value="1"/>
</dbReference>
<dbReference type="Gene3D" id="4.10.60.10">
    <property type="entry name" value="Zinc finger, CCHC-type"/>
    <property type="match status" value="1"/>
</dbReference>
<name>A0ABP9XRA1_9FUNG</name>
<dbReference type="SUPFAM" id="SSF50630">
    <property type="entry name" value="Acid proteases"/>
    <property type="match status" value="1"/>
</dbReference>
<protein>
    <recommendedName>
        <fullName evidence="3">CCHC-type domain-containing protein</fullName>
    </recommendedName>
</protein>
<dbReference type="Proteomes" id="UP001476247">
    <property type="component" value="Unassembled WGS sequence"/>
</dbReference>
<dbReference type="Pfam" id="PF00098">
    <property type="entry name" value="zf-CCHC"/>
    <property type="match status" value="1"/>
</dbReference>
<dbReference type="Pfam" id="PF03732">
    <property type="entry name" value="Retrotrans_gag"/>
    <property type="match status" value="1"/>
</dbReference>
<keyword evidence="1" id="KW-0862">Zinc</keyword>
<feature type="compositionally biased region" description="Low complexity" evidence="2">
    <location>
        <begin position="243"/>
        <end position="266"/>
    </location>
</feature>
<dbReference type="Gene3D" id="2.40.70.10">
    <property type="entry name" value="Acid Proteases"/>
    <property type="match status" value="1"/>
</dbReference>
<dbReference type="InterPro" id="IPR005162">
    <property type="entry name" value="Retrotrans_gag_dom"/>
</dbReference>
<dbReference type="PANTHER" id="PTHR15503">
    <property type="entry name" value="LDOC1 RELATED"/>
    <property type="match status" value="1"/>
</dbReference>
<accession>A0ABP9XRA1</accession>
<keyword evidence="1" id="KW-0479">Metal-binding</keyword>
<reference evidence="4 5" key="1">
    <citation type="submission" date="2024-04" db="EMBL/GenBank/DDBJ databases">
        <title>genome sequences of Mucor flavus KT1a and Helicostylum pulchrum KT1b strains isolation_sourced from the surface of a dry-aged beef.</title>
        <authorList>
            <person name="Toyotome T."/>
            <person name="Hosono M."/>
            <person name="Torimaru M."/>
            <person name="Fukuda K."/>
            <person name="Mikami N."/>
        </authorList>
    </citation>
    <scope>NUCLEOTIDE SEQUENCE [LARGE SCALE GENOMIC DNA]</scope>
    <source>
        <strain evidence="4 5">KT1b</strain>
    </source>
</reference>
<feature type="region of interest" description="Disordered" evidence="2">
    <location>
        <begin position="230"/>
        <end position="266"/>
    </location>
</feature>
<dbReference type="PANTHER" id="PTHR15503:SF22">
    <property type="entry name" value="TRANSPOSON TY3-I GAG POLYPROTEIN"/>
    <property type="match status" value="1"/>
</dbReference>
<gene>
    <name evidence="4" type="ORF">HPULCUR_002181</name>
</gene>
<proteinExistence type="predicted"/>
<keyword evidence="5" id="KW-1185">Reference proteome</keyword>
<dbReference type="EMBL" id="BAABUJ010000006">
    <property type="protein sequence ID" value="GAA5796805.1"/>
    <property type="molecule type" value="Genomic_DNA"/>
</dbReference>
<evidence type="ECO:0000313" key="4">
    <source>
        <dbReference type="EMBL" id="GAA5796805.1"/>
    </source>
</evidence>
<dbReference type="InterPro" id="IPR021109">
    <property type="entry name" value="Peptidase_aspartic_dom_sf"/>
</dbReference>
<dbReference type="InterPro" id="IPR036875">
    <property type="entry name" value="Znf_CCHC_sf"/>
</dbReference>
<evidence type="ECO:0000256" key="1">
    <source>
        <dbReference type="PROSITE-ProRule" id="PRU00047"/>
    </source>
</evidence>
<dbReference type="Pfam" id="PF13650">
    <property type="entry name" value="Asp_protease_2"/>
    <property type="match status" value="1"/>
</dbReference>
<dbReference type="PROSITE" id="PS50158">
    <property type="entry name" value="ZF_CCHC"/>
    <property type="match status" value="1"/>
</dbReference>
<comment type="caution">
    <text evidence="4">The sequence shown here is derived from an EMBL/GenBank/DDBJ whole genome shotgun (WGS) entry which is preliminary data.</text>
</comment>